<organism evidence="2 3">
    <name type="scientific">Lacticaseibacillus pantheris DSM 15945 = JCM 12539 = NBRC 106106</name>
    <dbReference type="NCBI Taxonomy" id="1423783"/>
    <lineage>
        <taxon>Bacteria</taxon>
        <taxon>Bacillati</taxon>
        <taxon>Bacillota</taxon>
        <taxon>Bacilli</taxon>
        <taxon>Lactobacillales</taxon>
        <taxon>Lactobacillaceae</taxon>
        <taxon>Lacticaseibacillus</taxon>
    </lineage>
</organism>
<dbReference type="AlphaFoldDB" id="A0A0R1U8C9"/>
<evidence type="ECO:0000313" key="2">
    <source>
        <dbReference type="EMBL" id="KRL87507.1"/>
    </source>
</evidence>
<dbReference type="Proteomes" id="UP000051922">
    <property type="component" value="Unassembled WGS sequence"/>
</dbReference>
<dbReference type="OrthoDB" id="9785263at2"/>
<evidence type="ECO:0000313" key="3">
    <source>
        <dbReference type="Proteomes" id="UP000051922"/>
    </source>
</evidence>
<gene>
    <name evidence="2" type="ORF">FC50_GL002328</name>
</gene>
<dbReference type="EMBL" id="AZFJ01000022">
    <property type="protein sequence ID" value="KRL87507.1"/>
    <property type="molecule type" value="Genomic_DNA"/>
</dbReference>
<proteinExistence type="predicted"/>
<sequence length="78" mass="8111">MADKTFTAAELAQFNGVDGAPAYVAIEGTVYDVTAIPQWAAGKHHGNLAGLDQTEAIKQSPHGQSVLSMLPVVGKYVG</sequence>
<dbReference type="Pfam" id="PF00173">
    <property type="entry name" value="Cyt-b5"/>
    <property type="match status" value="1"/>
</dbReference>
<feature type="domain" description="Cytochrome b5 heme-binding" evidence="1">
    <location>
        <begin position="6"/>
        <end position="77"/>
    </location>
</feature>
<keyword evidence="3" id="KW-1185">Reference proteome</keyword>
<dbReference type="InterPro" id="IPR036400">
    <property type="entry name" value="Cyt_B5-like_heme/steroid_sf"/>
</dbReference>
<dbReference type="Gene3D" id="3.10.120.10">
    <property type="entry name" value="Cytochrome b5-like heme/steroid binding domain"/>
    <property type="match status" value="1"/>
</dbReference>
<dbReference type="SUPFAM" id="SSF55856">
    <property type="entry name" value="Cytochrome b5-like heme/steroid binding domain"/>
    <property type="match status" value="1"/>
</dbReference>
<dbReference type="STRING" id="1423783.FC50_GL002328"/>
<evidence type="ECO:0000259" key="1">
    <source>
        <dbReference type="SMART" id="SM01117"/>
    </source>
</evidence>
<name>A0A0R1U8C9_9LACO</name>
<dbReference type="InterPro" id="IPR001199">
    <property type="entry name" value="Cyt_B5-like_heme/steroid-bd"/>
</dbReference>
<protein>
    <recommendedName>
        <fullName evidence="1">Cytochrome b5 heme-binding domain-containing protein</fullName>
    </recommendedName>
</protein>
<dbReference type="SMART" id="SM01117">
    <property type="entry name" value="Cyt-b5"/>
    <property type="match status" value="1"/>
</dbReference>
<reference evidence="2 3" key="1">
    <citation type="journal article" date="2015" name="Genome Announc.">
        <title>Expanding the biotechnology potential of lactobacilli through comparative genomics of 213 strains and associated genera.</title>
        <authorList>
            <person name="Sun Z."/>
            <person name="Harris H.M."/>
            <person name="McCann A."/>
            <person name="Guo C."/>
            <person name="Argimon S."/>
            <person name="Zhang W."/>
            <person name="Yang X."/>
            <person name="Jeffery I.B."/>
            <person name="Cooney J.C."/>
            <person name="Kagawa T.F."/>
            <person name="Liu W."/>
            <person name="Song Y."/>
            <person name="Salvetti E."/>
            <person name="Wrobel A."/>
            <person name="Rasinkangas P."/>
            <person name="Parkhill J."/>
            <person name="Rea M.C."/>
            <person name="O'Sullivan O."/>
            <person name="Ritari J."/>
            <person name="Douillard F.P."/>
            <person name="Paul Ross R."/>
            <person name="Yang R."/>
            <person name="Briner A.E."/>
            <person name="Felis G.E."/>
            <person name="de Vos W.M."/>
            <person name="Barrangou R."/>
            <person name="Klaenhammer T.R."/>
            <person name="Caufield P.W."/>
            <person name="Cui Y."/>
            <person name="Zhang H."/>
            <person name="O'Toole P.W."/>
        </authorList>
    </citation>
    <scope>NUCLEOTIDE SEQUENCE [LARGE SCALE GENOMIC DNA]</scope>
    <source>
        <strain evidence="2 3">DSM 15945</strain>
    </source>
</reference>
<dbReference type="PATRIC" id="fig|1423783.4.peg.2382"/>
<accession>A0A0R1U8C9</accession>
<dbReference type="RefSeq" id="WP_054648366.1">
    <property type="nucleotide sequence ID" value="NZ_AZFJ01000022.1"/>
</dbReference>
<comment type="caution">
    <text evidence="2">The sequence shown here is derived from an EMBL/GenBank/DDBJ whole genome shotgun (WGS) entry which is preliminary data.</text>
</comment>